<feature type="compositionally biased region" description="Polar residues" evidence="4">
    <location>
        <begin position="83"/>
        <end position="118"/>
    </location>
</feature>
<keyword evidence="1 3" id="KW-0479">Metal-binding</keyword>
<feature type="compositionally biased region" description="Low complexity" evidence="4">
    <location>
        <begin position="385"/>
        <end position="394"/>
    </location>
</feature>
<proteinExistence type="predicted"/>
<name>A0A433TFC4_ELYCH</name>
<feature type="region of interest" description="Disordered" evidence="4">
    <location>
        <begin position="218"/>
        <end position="395"/>
    </location>
</feature>
<dbReference type="AlphaFoldDB" id="A0A433TFC4"/>
<dbReference type="PROSITE" id="PS50089">
    <property type="entry name" value="ZF_RING_2"/>
    <property type="match status" value="1"/>
</dbReference>
<dbReference type="STRING" id="188477.A0A433TFC4"/>
<dbReference type="GO" id="GO:0008270">
    <property type="term" value="F:zinc ion binding"/>
    <property type="evidence" value="ECO:0007669"/>
    <property type="project" value="UniProtKB-KW"/>
</dbReference>
<feature type="region of interest" description="Disordered" evidence="4">
    <location>
        <begin position="1"/>
        <end position="118"/>
    </location>
</feature>
<feature type="compositionally biased region" description="Basic residues" evidence="4">
    <location>
        <begin position="1"/>
        <end position="10"/>
    </location>
</feature>
<dbReference type="Pfam" id="PF13920">
    <property type="entry name" value="zf-C3HC4_3"/>
    <property type="match status" value="1"/>
</dbReference>
<keyword evidence="1 3" id="KW-0863">Zinc-finger</keyword>
<evidence type="ECO:0000313" key="7">
    <source>
        <dbReference type="Proteomes" id="UP000271974"/>
    </source>
</evidence>
<feature type="compositionally biased region" description="Polar residues" evidence="4">
    <location>
        <begin position="30"/>
        <end position="42"/>
    </location>
</feature>
<sequence>MAPLHPHRGSGKSGQQSSKAHTSSEHRSPLSKTNSEHSQGVNSHKKTSKRRLQDTYSSNLSDGKGSGTTCSHKGSEERGPDLTSVSATPGPSSSRQSDSTWKFRAQSTQNEIETDGLCTSNTGAIYNDQWPKNGALANAPNSEKSMNTGKDCYRMLDSTYVPNEHERKVIEIASYVINISPEDVKRCLLHLKNQGKPITNETVVDECLKRRSELTSTLAPQNFPQHSSISTSNGTPGLLSTPPSHPGSTAASEKSPTRIVPGASQSQHQQNSSVRNGAASEDQVDITSLPSEQHSNTKNTNSIKKVNNPPSVKNSTIKANNPSSVYHSRLNNVSSRSSARDVSSLSESSSTGTAGNPTAGSDALDGPSQGATRSDNRGSDGAKLSNNTSTTSTTVADCGTALTSEVQNNLGSDHSQDGQSETLLSPRPSLREVDPAKYLEICLRLVKEENHRLDSARHCGQCLSKARDITFLPCGHVWACRACAGPLYVCPCCNKNIIATVDTYLC</sequence>
<dbReference type="Gene3D" id="3.30.40.10">
    <property type="entry name" value="Zinc/RING finger domain, C3HC4 (zinc finger)"/>
    <property type="match status" value="1"/>
</dbReference>
<evidence type="ECO:0000256" key="2">
    <source>
        <dbReference type="ARBA" id="ARBA00022833"/>
    </source>
</evidence>
<organism evidence="6 7">
    <name type="scientific">Elysia chlorotica</name>
    <name type="common">Eastern emerald elysia</name>
    <name type="synonym">Sea slug</name>
    <dbReference type="NCBI Taxonomy" id="188477"/>
    <lineage>
        <taxon>Eukaryota</taxon>
        <taxon>Metazoa</taxon>
        <taxon>Spiralia</taxon>
        <taxon>Lophotrochozoa</taxon>
        <taxon>Mollusca</taxon>
        <taxon>Gastropoda</taxon>
        <taxon>Heterobranchia</taxon>
        <taxon>Euthyneura</taxon>
        <taxon>Panpulmonata</taxon>
        <taxon>Sacoglossa</taxon>
        <taxon>Placobranchoidea</taxon>
        <taxon>Plakobranchidae</taxon>
        <taxon>Elysia</taxon>
    </lineage>
</organism>
<accession>A0A433TFC4</accession>
<dbReference type="InterPro" id="IPR013083">
    <property type="entry name" value="Znf_RING/FYVE/PHD"/>
</dbReference>
<evidence type="ECO:0000256" key="3">
    <source>
        <dbReference type="PROSITE-ProRule" id="PRU00175"/>
    </source>
</evidence>
<comment type="caution">
    <text evidence="6">The sequence shown here is derived from an EMBL/GenBank/DDBJ whole genome shotgun (WGS) entry which is preliminary data.</text>
</comment>
<gene>
    <name evidence="6" type="ORF">EGW08_011956</name>
</gene>
<evidence type="ECO:0000256" key="1">
    <source>
        <dbReference type="ARBA" id="ARBA00022771"/>
    </source>
</evidence>
<reference evidence="6 7" key="1">
    <citation type="submission" date="2019-01" db="EMBL/GenBank/DDBJ databases">
        <title>A draft genome assembly of the solar-powered sea slug Elysia chlorotica.</title>
        <authorList>
            <person name="Cai H."/>
            <person name="Li Q."/>
            <person name="Fang X."/>
            <person name="Li J."/>
            <person name="Curtis N.E."/>
            <person name="Altenburger A."/>
            <person name="Shibata T."/>
            <person name="Feng M."/>
            <person name="Maeda T."/>
            <person name="Schwartz J.A."/>
            <person name="Shigenobu S."/>
            <person name="Lundholm N."/>
            <person name="Nishiyama T."/>
            <person name="Yang H."/>
            <person name="Hasebe M."/>
            <person name="Li S."/>
            <person name="Pierce S.K."/>
            <person name="Wang J."/>
        </authorList>
    </citation>
    <scope>NUCLEOTIDE SEQUENCE [LARGE SCALE GENOMIC DNA]</scope>
    <source>
        <strain evidence="6">EC2010</strain>
        <tissue evidence="6">Whole organism of an adult</tissue>
    </source>
</reference>
<dbReference type="OrthoDB" id="6161660at2759"/>
<evidence type="ECO:0000256" key="4">
    <source>
        <dbReference type="SAM" id="MobiDB-lite"/>
    </source>
</evidence>
<feature type="compositionally biased region" description="Polar residues" evidence="4">
    <location>
        <begin position="408"/>
        <end position="423"/>
    </location>
</feature>
<evidence type="ECO:0000313" key="6">
    <source>
        <dbReference type="EMBL" id="RUS80272.1"/>
    </source>
</evidence>
<keyword evidence="2" id="KW-0862">Zinc</keyword>
<dbReference type="EMBL" id="RQTK01000401">
    <property type="protein sequence ID" value="RUS80272.1"/>
    <property type="molecule type" value="Genomic_DNA"/>
</dbReference>
<feature type="compositionally biased region" description="Low complexity" evidence="4">
    <location>
        <begin position="334"/>
        <end position="350"/>
    </location>
</feature>
<dbReference type="Proteomes" id="UP000271974">
    <property type="component" value="Unassembled WGS sequence"/>
</dbReference>
<evidence type="ECO:0000259" key="5">
    <source>
        <dbReference type="PROSITE" id="PS50089"/>
    </source>
</evidence>
<protein>
    <recommendedName>
        <fullName evidence="5">RING-type domain-containing protein</fullName>
    </recommendedName>
</protein>
<feature type="compositionally biased region" description="Polar residues" evidence="4">
    <location>
        <begin position="285"/>
        <end position="333"/>
    </location>
</feature>
<feature type="domain" description="RING-type" evidence="5">
    <location>
        <begin position="459"/>
        <end position="494"/>
    </location>
</feature>
<dbReference type="InterPro" id="IPR001841">
    <property type="entry name" value="Znf_RING"/>
</dbReference>
<keyword evidence="7" id="KW-1185">Reference proteome</keyword>
<feature type="compositionally biased region" description="Polar residues" evidence="4">
    <location>
        <begin position="218"/>
        <end position="235"/>
    </location>
</feature>
<feature type="compositionally biased region" description="Polar residues" evidence="4">
    <location>
        <begin position="54"/>
        <end position="72"/>
    </location>
</feature>
<feature type="region of interest" description="Disordered" evidence="4">
    <location>
        <begin position="408"/>
        <end position="429"/>
    </location>
</feature>
<feature type="compositionally biased region" description="Polar residues" evidence="4">
    <location>
        <begin position="263"/>
        <end position="275"/>
    </location>
</feature>